<sequence>MKYKLDLEDATHVSCGLKENAEVISNDEELKSKVNAKF</sequence>
<gene>
    <name evidence="1" type="ordered locus">Mcup_1111</name>
</gene>
<evidence type="ECO:0000313" key="2">
    <source>
        <dbReference type="Proteomes" id="UP000007812"/>
    </source>
</evidence>
<dbReference type="EMBL" id="CP002656">
    <property type="protein sequence ID" value="AEB95216.1"/>
    <property type="molecule type" value="Genomic_DNA"/>
</dbReference>
<dbReference type="PATRIC" id="fig|1006006.8.peg.1102"/>
<keyword evidence="2" id="KW-1185">Reference proteome</keyword>
<dbReference type="AlphaFoldDB" id="F4G318"/>
<accession>F4G318</accession>
<dbReference type="eggNOG" id="arCOG00716">
    <property type="taxonomic scope" value="Archaea"/>
</dbReference>
<reference evidence="1 2" key="1">
    <citation type="journal article" date="2011" name="J. Bacteriol.">
        <title>Complete genome sequence of Metallosphaera cuprina, a metal sulfide-oxidizing archaeon from a hot spring.</title>
        <authorList>
            <person name="Liu L.J."/>
            <person name="You X.Y."/>
            <person name="Zheng H."/>
            <person name="Wang S."/>
            <person name="Jiang C.Y."/>
            <person name="Liu S.J."/>
        </authorList>
    </citation>
    <scope>NUCLEOTIDE SEQUENCE [LARGE SCALE GENOMIC DNA]</scope>
    <source>
        <strain evidence="1 2">Ar-4</strain>
    </source>
</reference>
<protein>
    <submittedName>
        <fullName evidence="1">PilT protein domain protein</fullName>
    </submittedName>
</protein>
<organism evidence="1 2">
    <name type="scientific">Metallosphaera cuprina (strain Ar-4)</name>
    <dbReference type="NCBI Taxonomy" id="1006006"/>
    <lineage>
        <taxon>Archaea</taxon>
        <taxon>Thermoproteota</taxon>
        <taxon>Thermoprotei</taxon>
        <taxon>Sulfolobales</taxon>
        <taxon>Sulfolobaceae</taxon>
        <taxon>Metallosphaera</taxon>
    </lineage>
</organism>
<name>F4G318_METCR</name>
<evidence type="ECO:0000313" key="1">
    <source>
        <dbReference type="EMBL" id="AEB95216.1"/>
    </source>
</evidence>
<dbReference type="Proteomes" id="UP000007812">
    <property type="component" value="Chromosome"/>
</dbReference>
<dbReference type="KEGG" id="mcn:Mcup_1111"/>
<dbReference type="HOGENOM" id="CLU_3322926_0_0_2"/>
<proteinExistence type="predicted"/>
<dbReference type="STRING" id="1006006.Mcup_1111"/>